<dbReference type="STRING" id="97359.A0A550C734"/>
<feature type="domain" description="MYND-type" evidence="5">
    <location>
        <begin position="21"/>
        <end position="62"/>
    </location>
</feature>
<evidence type="ECO:0000313" key="6">
    <source>
        <dbReference type="EMBL" id="TRM60620.1"/>
    </source>
</evidence>
<dbReference type="SUPFAM" id="SSF144232">
    <property type="entry name" value="HIT/MYND zinc finger-like"/>
    <property type="match status" value="1"/>
</dbReference>
<keyword evidence="1" id="KW-0479">Metal-binding</keyword>
<reference evidence="6 7" key="1">
    <citation type="journal article" date="2019" name="New Phytol.">
        <title>Comparative genomics reveals unique wood-decay strategies and fruiting body development in the Schizophyllaceae.</title>
        <authorList>
            <person name="Almasi E."/>
            <person name="Sahu N."/>
            <person name="Krizsan K."/>
            <person name="Balint B."/>
            <person name="Kovacs G.M."/>
            <person name="Kiss B."/>
            <person name="Cseklye J."/>
            <person name="Drula E."/>
            <person name="Henrissat B."/>
            <person name="Nagy I."/>
            <person name="Chovatia M."/>
            <person name="Adam C."/>
            <person name="LaButti K."/>
            <person name="Lipzen A."/>
            <person name="Riley R."/>
            <person name="Grigoriev I.V."/>
            <person name="Nagy L.G."/>
        </authorList>
    </citation>
    <scope>NUCLEOTIDE SEQUENCE [LARGE SCALE GENOMIC DNA]</scope>
    <source>
        <strain evidence="6 7">NL-1724</strain>
    </source>
</reference>
<dbReference type="PROSITE" id="PS50865">
    <property type="entry name" value="ZF_MYND_2"/>
    <property type="match status" value="1"/>
</dbReference>
<dbReference type="PROSITE" id="PS01360">
    <property type="entry name" value="ZF_MYND_1"/>
    <property type="match status" value="1"/>
</dbReference>
<dbReference type="Pfam" id="PF20179">
    <property type="entry name" value="MSS51_C"/>
    <property type="match status" value="1"/>
</dbReference>
<accession>A0A550C734</accession>
<evidence type="ECO:0000256" key="4">
    <source>
        <dbReference type="PROSITE-ProRule" id="PRU00134"/>
    </source>
</evidence>
<evidence type="ECO:0000256" key="1">
    <source>
        <dbReference type="ARBA" id="ARBA00022723"/>
    </source>
</evidence>
<sequence>MAEGGRMQRIPPHTAYVGQACFKCHKSVEESASLKTCTSCRRVRYCSVQCQKDDWKAHKAFCKALRLVESDPATYDTLSRFVLNYAEHHPYHADRVNKLGEGMGVNEANLLIRRLGRPMTTVERNVVGWQARCMTCARTDSLIRMEAARNNSDITPLSSCSDCHLSFYCKPEHWQDAQRIHADEPSEDGHHTLTQCAIQRQMRLDQLFRRSIEEIPEGPSTFQWAPDRQKDQWTSLADANWESEFGVVLSESLQLDTPEAVASSRSLGPMLHCASDGLSMPMTILYGLENLNSDDTWTTKATLTIHVLGPAVEPELMKAQLFEEIMHQLPKVQTLQIIFCGPDIPPNSENWMEMETCPRCRRAGRKRRQRLYSRTYHEYALRLGSAYEVPDLAVAFNSGCSQEARDSWVGTIKHLVQRKVPTIFTAFNREEGEAEGKLFANAGATLVPALGPRKNP</sequence>
<gene>
    <name evidence="6" type="ORF">BD626DRAFT_504661</name>
</gene>
<dbReference type="AlphaFoldDB" id="A0A550C734"/>
<evidence type="ECO:0000256" key="2">
    <source>
        <dbReference type="ARBA" id="ARBA00022771"/>
    </source>
</evidence>
<keyword evidence="2 4" id="KW-0863">Zinc-finger</keyword>
<dbReference type="PANTHER" id="PTHR28069">
    <property type="entry name" value="GH20023P"/>
    <property type="match status" value="1"/>
</dbReference>
<dbReference type="Gene3D" id="6.10.140.2220">
    <property type="match status" value="1"/>
</dbReference>
<dbReference type="Proteomes" id="UP000320762">
    <property type="component" value="Unassembled WGS sequence"/>
</dbReference>
<dbReference type="InterPro" id="IPR002893">
    <property type="entry name" value="Znf_MYND"/>
</dbReference>
<dbReference type="GO" id="GO:0008270">
    <property type="term" value="F:zinc ion binding"/>
    <property type="evidence" value="ECO:0007669"/>
    <property type="project" value="UniProtKB-KW"/>
</dbReference>
<protein>
    <recommendedName>
        <fullName evidence="5">MYND-type domain-containing protein</fullName>
    </recommendedName>
</protein>
<keyword evidence="3" id="KW-0862">Zinc</keyword>
<evidence type="ECO:0000256" key="3">
    <source>
        <dbReference type="ARBA" id="ARBA00022833"/>
    </source>
</evidence>
<dbReference type="InterPro" id="IPR046824">
    <property type="entry name" value="Mss51-like_C"/>
</dbReference>
<dbReference type="Pfam" id="PF01753">
    <property type="entry name" value="zf-MYND"/>
    <property type="match status" value="1"/>
</dbReference>
<dbReference type="Gene3D" id="1.10.220.160">
    <property type="match status" value="1"/>
</dbReference>
<organism evidence="6 7">
    <name type="scientific">Schizophyllum amplum</name>
    <dbReference type="NCBI Taxonomy" id="97359"/>
    <lineage>
        <taxon>Eukaryota</taxon>
        <taxon>Fungi</taxon>
        <taxon>Dikarya</taxon>
        <taxon>Basidiomycota</taxon>
        <taxon>Agaricomycotina</taxon>
        <taxon>Agaricomycetes</taxon>
        <taxon>Agaricomycetidae</taxon>
        <taxon>Agaricales</taxon>
        <taxon>Schizophyllaceae</taxon>
        <taxon>Schizophyllum</taxon>
    </lineage>
</organism>
<dbReference type="EMBL" id="VDMD01000021">
    <property type="protein sequence ID" value="TRM60620.1"/>
    <property type="molecule type" value="Genomic_DNA"/>
</dbReference>
<keyword evidence="7" id="KW-1185">Reference proteome</keyword>
<dbReference type="PROSITE" id="PS51257">
    <property type="entry name" value="PROKAR_LIPOPROTEIN"/>
    <property type="match status" value="1"/>
</dbReference>
<proteinExistence type="predicted"/>
<dbReference type="OrthoDB" id="432970at2759"/>
<comment type="caution">
    <text evidence="6">The sequence shown here is derived from an EMBL/GenBank/DDBJ whole genome shotgun (WGS) entry which is preliminary data.</text>
</comment>
<evidence type="ECO:0000259" key="5">
    <source>
        <dbReference type="PROSITE" id="PS50865"/>
    </source>
</evidence>
<name>A0A550C734_9AGAR</name>
<evidence type="ECO:0000313" key="7">
    <source>
        <dbReference type="Proteomes" id="UP000320762"/>
    </source>
</evidence>